<dbReference type="Proteomes" id="UP000651852">
    <property type="component" value="Unassembled WGS sequence"/>
</dbReference>
<evidence type="ECO:0000313" key="1">
    <source>
        <dbReference type="EMBL" id="MBC3948365.1"/>
    </source>
</evidence>
<evidence type="ECO:0000313" key="2">
    <source>
        <dbReference type="Proteomes" id="UP000651852"/>
    </source>
</evidence>
<protein>
    <submittedName>
        <fullName evidence="1">Phage tail protein</fullName>
    </submittedName>
</protein>
<accession>A0ABR7AUF7</accession>
<proteinExistence type="predicted"/>
<comment type="caution">
    <text evidence="1">The sequence shown here is derived from an EMBL/GenBank/DDBJ whole genome shotgun (WGS) entry which is preliminary data.</text>
</comment>
<dbReference type="EMBL" id="JACONW010000002">
    <property type="protein sequence ID" value="MBC3948365.1"/>
    <property type="molecule type" value="Genomic_DNA"/>
</dbReference>
<gene>
    <name evidence="1" type="ORF">H8S59_01070</name>
</gene>
<reference evidence="1 2" key="1">
    <citation type="submission" date="2020-08" db="EMBL/GenBank/DDBJ databases">
        <title>Putative novel bacterial strains isolated from necrotic wheat leaf tissues caused by Xanthomonas translucens.</title>
        <authorList>
            <person name="Tambong J.T."/>
        </authorList>
    </citation>
    <scope>NUCLEOTIDE SEQUENCE [LARGE SCALE GENOMIC DNA]</scope>
    <source>
        <strain evidence="1 2">DOAB 1069</strain>
    </source>
</reference>
<name>A0ABR7AUF7_9PSED</name>
<organism evidence="1 2">
    <name type="scientific">Pseudomonas folii</name>
    <dbReference type="NCBI Taxonomy" id="2762593"/>
    <lineage>
        <taxon>Bacteria</taxon>
        <taxon>Pseudomonadati</taxon>
        <taxon>Pseudomonadota</taxon>
        <taxon>Gammaproteobacteria</taxon>
        <taxon>Pseudomonadales</taxon>
        <taxon>Pseudomonadaceae</taxon>
        <taxon>Pseudomonas</taxon>
    </lineage>
</organism>
<sequence>MPWYKAGTVSVAQNSNTVTGTNTSFIANSRVGDAFRGPDGAWYEVTNIASDTAMSISPNYQGVTNAAGGYALAPLQGYVKESADALRSLVNQFGAKLAALGTTGNFDILPVNKGGTGASDGPNALSSLGAQAKSNSLSALSFAGFAADQLPYFTSNSTAGMATFTAFGRSLVDDATPAAARSTLQLGAAALAAVVGAVGQSGGVPTGAIMEYGSNANGSYLRLADGTQICWTRNYTFGPAPANANPISPWTPPQPFAANVSAVFPMLQFPQSNDAAVVQRLSGYQNGGANISIQGNFNISQAYTLAIFAIGRWY</sequence>
<keyword evidence="2" id="KW-1185">Reference proteome</keyword>